<dbReference type="InterPro" id="IPR002053">
    <property type="entry name" value="Glyco_hydro_25"/>
</dbReference>
<dbReference type="Pfam" id="PF01183">
    <property type="entry name" value="Glyco_hydro_25"/>
    <property type="match status" value="1"/>
</dbReference>
<dbReference type="InterPro" id="IPR036365">
    <property type="entry name" value="PGBD-like_sf"/>
</dbReference>
<evidence type="ECO:0000313" key="6">
    <source>
        <dbReference type="EMBL" id="MBD7912374.1"/>
    </source>
</evidence>
<evidence type="ECO:0000259" key="5">
    <source>
        <dbReference type="Pfam" id="PF01471"/>
    </source>
</evidence>
<evidence type="ECO:0000313" key="7">
    <source>
        <dbReference type="Proteomes" id="UP000627781"/>
    </source>
</evidence>
<sequence length="373" mass="40627">MRGIDVSNHNGNIDFDKVKNSGIELVYIKATEGTTYQDPFREINYNGATSAGLQVGFYHFLVGSSSPETQAENFYNVIKNKNNYLKPCLDLETAGFDVMDYALRFISKFNSLTDLPIAIYSSPYFINNNLDSRLANYPLWVAHYGVTTPTSNNVWGSSYVGHQYTSSGRVDGVNGDCDLNNFYDGILVSSRNNDPSPAAETMVERGRRFVGSRCKELQEKLIARGYDCGGYGADGIFGEGTLNSLLQFQTDNGLVADGLAGPLTFAKLNSGNSTVDDVVRKLQSEINSQGFGNIAVDGIVGEETLSHVPVIRYGANGEITKCLQILLNRKGYNLAADGVFGDNTLNAVKSFQSKKGLLVDGIVGKNTWSSLLK</sequence>
<dbReference type="SMART" id="SM00641">
    <property type="entry name" value="Glyco_25"/>
    <property type="match status" value="1"/>
</dbReference>
<proteinExistence type="inferred from homology"/>
<keyword evidence="2 4" id="KW-0378">Hydrolase</keyword>
<accession>A0ABR8PW55</accession>
<dbReference type="CDD" id="cd06525">
    <property type="entry name" value="GH25_Lyc-like"/>
    <property type="match status" value="1"/>
</dbReference>
<dbReference type="PANTHER" id="PTHR34135">
    <property type="entry name" value="LYSOZYME"/>
    <property type="match status" value="1"/>
</dbReference>
<reference evidence="6 7" key="1">
    <citation type="submission" date="2020-08" db="EMBL/GenBank/DDBJ databases">
        <title>A Genomic Blueprint of the Chicken Gut Microbiome.</title>
        <authorList>
            <person name="Gilroy R."/>
            <person name="Ravi A."/>
            <person name="Getino M."/>
            <person name="Pursley I."/>
            <person name="Horton D.L."/>
            <person name="Alikhan N.-F."/>
            <person name="Baker D."/>
            <person name="Gharbi K."/>
            <person name="Hall N."/>
            <person name="Watson M."/>
            <person name="Adriaenssens E.M."/>
            <person name="Foster-Nyarko E."/>
            <person name="Jarju S."/>
            <person name="Secka A."/>
            <person name="Antonio M."/>
            <person name="Oren A."/>
            <person name="Chaudhuri R."/>
            <person name="La Ragione R.M."/>
            <person name="Hildebrand F."/>
            <person name="Pallen M.J."/>
        </authorList>
    </citation>
    <scope>NUCLEOTIDE SEQUENCE [LARGE SCALE GENOMIC DNA]</scope>
    <source>
        <strain evidence="6 7">Sa3CVN1</strain>
    </source>
</reference>
<evidence type="ECO:0000256" key="3">
    <source>
        <dbReference type="ARBA" id="ARBA00023295"/>
    </source>
</evidence>
<feature type="domain" description="Peptidoglycan binding-like" evidence="5">
    <location>
        <begin position="320"/>
        <end position="371"/>
    </location>
</feature>
<dbReference type="InterPro" id="IPR002477">
    <property type="entry name" value="Peptidoglycan-bd-like"/>
</dbReference>
<comment type="similarity">
    <text evidence="1 4">Belongs to the glycosyl hydrolase 25 family.</text>
</comment>
<dbReference type="InterPro" id="IPR008270">
    <property type="entry name" value="Glyco_hydro_25_AS"/>
</dbReference>
<keyword evidence="3 4" id="KW-0326">Glycosidase</keyword>
<dbReference type="InterPro" id="IPR017853">
    <property type="entry name" value="GH"/>
</dbReference>
<dbReference type="PROSITE" id="PS00953">
    <property type="entry name" value="GLYCOSYL_HYDROL_F25_1"/>
    <property type="match status" value="1"/>
</dbReference>
<protein>
    <recommendedName>
        <fullName evidence="4">Lysozyme</fullName>
        <ecNumber evidence="4">3.2.1.17</ecNumber>
    </recommendedName>
</protein>
<dbReference type="InterPro" id="IPR018077">
    <property type="entry name" value="Glyco_hydro_fam25_subgr"/>
</dbReference>
<feature type="domain" description="Peptidoglycan binding-like" evidence="5">
    <location>
        <begin position="212"/>
        <end position="268"/>
    </location>
</feature>
<name>A0ABR8PW55_9CLOT</name>
<dbReference type="Gene3D" id="3.20.20.80">
    <property type="entry name" value="Glycosidases"/>
    <property type="match status" value="1"/>
</dbReference>
<dbReference type="InterPro" id="IPR036366">
    <property type="entry name" value="PGBDSf"/>
</dbReference>
<dbReference type="PROSITE" id="PS51904">
    <property type="entry name" value="GLYCOSYL_HYDROL_F25_2"/>
    <property type="match status" value="1"/>
</dbReference>
<dbReference type="Gene3D" id="1.10.101.10">
    <property type="entry name" value="PGBD-like superfamily/PGBD"/>
    <property type="match status" value="2"/>
</dbReference>
<comment type="catalytic activity">
    <reaction evidence="4">
        <text>Hydrolysis of (1-&gt;4)-beta-linkages between N-acetylmuramic acid and N-acetyl-D-glucosamine residues in a peptidoglycan and between N-acetyl-D-glucosamine residues in chitodextrins.</text>
        <dbReference type="EC" id="3.2.1.17"/>
    </reaction>
</comment>
<dbReference type="SUPFAM" id="SSF47090">
    <property type="entry name" value="PGBD-like"/>
    <property type="match status" value="2"/>
</dbReference>
<evidence type="ECO:0000256" key="2">
    <source>
        <dbReference type="ARBA" id="ARBA00022801"/>
    </source>
</evidence>
<dbReference type="SUPFAM" id="SSF51445">
    <property type="entry name" value="(Trans)glycosidases"/>
    <property type="match status" value="1"/>
</dbReference>
<dbReference type="Pfam" id="PF01471">
    <property type="entry name" value="PG_binding_1"/>
    <property type="match status" value="2"/>
</dbReference>
<dbReference type="RefSeq" id="WP_191769335.1">
    <property type="nucleotide sequence ID" value="NZ_JACSRA010000023.1"/>
</dbReference>
<dbReference type="EC" id="3.2.1.17" evidence="4"/>
<gene>
    <name evidence="6" type="ORF">H9661_13505</name>
</gene>
<dbReference type="PANTHER" id="PTHR34135:SF2">
    <property type="entry name" value="LYSOZYME"/>
    <property type="match status" value="1"/>
</dbReference>
<evidence type="ECO:0000256" key="4">
    <source>
        <dbReference type="RuleBase" id="RU361176"/>
    </source>
</evidence>
<evidence type="ECO:0000256" key="1">
    <source>
        <dbReference type="ARBA" id="ARBA00010646"/>
    </source>
</evidence>
<dbReference type="Proteomes" id="UP000627781">
    <property type="component" value="Unassembled WGS sequence"/>
</dbReference>
<dbReference type="EMBL" id="JACSRA010000023">
    <property type="protein sequence ID" value="MBD7912374.1"/>
    <property type="molecule type" value="Genomic_DNA"/>
</dbReference>
<keyword evidence="7" id="KW-1185">Reference proteome</keyword>
<comment type="caution">
    <text evidence="6">The sequence shown here is derived from an EMBL/GenBank/DDBJ whole genome shotgun (WGS) entry which is preliminary data.</text>
</comment>
<organism evidence="6 7">
    <name type="scientific">Clostridium cibarium</name>
    <dbReference type="NCBI Taxonomy" id="2762247"/>
    <lineage>
        <taxon>Bacteria</taxon>
        <taxon>Bacillati</taxon>
        <taxon>Bacillota</taxon>
        <taxon>Clostridia</taxon>
        <taxon>Eubacteriales</taxon>
        <taxon>Clostridiaceae</taxon>
        <taxon>Clostridium</taxon>
    </lineage>
</organism>